<sequence>MFSIIAKTLQTSGIPHSDATHSRKISKMRPTVHTFQVFEFLPHVQSSQLRSGAKKC</sequence>
<name>A0A6H5H5J1_9HEMI</name>
<proteinExistence type="predicted"/>
<accession>A0A6H5H5J1</accession>
<dbReference type="EMBL" id="CADCXU010023520">
    <property type="protein sequence ID" value="CAB0010975.1"/>
    <property type="molecule type" value="Genomic_DNA"/>
</dbReference>
<evidence type="ECO:0000313" key="2">
    <source>
        <dbReference type="Proteomes" id="UP000479000"/>
    </source>
</evidence>
<dbReference type="AlphaFoldDB" id="A0A6H5H5J1"/>
<evidence type="ECO:0000313" key="1">
    <source>
        <dbReference type="EMBL" id="CAB0010975.1"/>
    </source>
</evidence>
<reference evidence="1 2" key="1">
    <citation type="submission" date="2020-02" db="EMBL/GenBank/DDBJ databases">
        <authorList>
            <person name="Ferguson B K."/>
        </authorList>
    </citation>
    <scope>NUCLEOTIDE SEQUENCE [LARGE SCALE GENOMIC DNA]</scope>
</reference>
<keyword evidence="2" id="KW-1185">Reference proteome</keyword>
<protein>
    <submittedName>
        <fullName evidence="1">Uncharacterized protein</fullName>
    </submittedName>
</protein>
<dbReference type="Proteomes" id="UP000479000">
    <property type="component" value="Unassembled WGS sequence"/>
</dbReference>
<organism evidence="1 2">
    <name type="scientific">Nesidiocoris tenuis</name>
    <dbReference type="NCBI Taxonomy" id="355587"/>
    <lineage>
        <taxon>Eukaryota</taxon>
        <taxon>Metazoa</taxon>
        <taxon>Ecdysozoa</taxon>
        <taxon>Arthropoda</taxon>
        <taxon>Hexapoda</taxon>
        <taxon>Insecta</taxon>
        <taxon>Pterygota</taxon>
        <taxon>Neoptera</taxon>
        <taxon>Paraneoptera</taxon>
        <taxon>Hemiptera</taxon>
        <taxon>Heteroptera</taxon>
        <taxon>Panheteroptera</taxon>
        <taxon>Cimicomorpha</taxon>
        <taxon>Miridae</taxon>
        <taxon>Dicyphina</taxon>
        <taxon>Nesidiocoris</taxon>
    </lineage>
</organism>
<gene>
    <name evidence="1" type="ORF">NTEN_LOCUS15968</name>
</gene>
<feature type="non-terminal residue" evidence="1">
    <location>
        <position position="56"/>
    </location>
</feature>